<keyword evidence="3" id="KW-0804">Transcription</keyword>
<dbReference type="InterPro" id="IPR001647">
    <property type="entry name" value="HTH_TetR"/>
</dbReference>
<keyword evidence="1" id="KW-0805">Transcription regulation</keyword>
<evidence type="ECO:0000256" key="2">
    <source>
        <dbReference type="ARBA" id="ARBA00023125"/>
    </source>
</evidence>
<evidence type="ECO:0000256" key="3">
    <source>
        <dbReference type="ARBA" id="ARBA00023163"/>
    </source>
</evidence>
<dbReference type="GO" id="GO:0003677">
    <property type="term" value="F:DNA binding"/>
    <property type="evidence" value="ECO:0007669"/>
    <property type="project" value="UniProtKB-UniRule"/>
</dbReference>
<dbReference type="Proteomes" id="UP000549616">
    <property type="component" value="Unassembled WGS sequence"/>
</dbReference>
<dbReference type="RefSeq" id="WP_179772998.1">
    <property type="nucleotide sequence ID" value="NZ_JACCFK010000001.1"/>
</dbReference>
<keyword evidence="2 4" id="KW-0238">DNA-binding</keyword>
<keyword evidence="7" id="KW-1185">Reference proteome</keyword>
<feature type="DNA-binding region" description="H-T-H motif" evidence="4">
    <location>
        <begin position="34"/>
        <end position="53"/>
    </location>
</feature>
<evidence type="ECO:0000313" key="6">
    <source>
        <dbReference type="EMBL" id="NYI88816.1"/>
    </source>
</evidence>
<dbReference type="Gene3D" id="1.10.357.10">
    <property type="entry name" value="Tetracycline Repressor, domain 2"/>
    <property type="match status" value="1"/>
</dbReference>
<evidence type="ECO:0000259" key="5">
    <source>
        <dbReference type="PROSITE" id="PS50977"/>
    </source>
</evidence>
<dbReference type="PROSITE" id="PS50977">
    <property type="entry name" value="HTH_TETR_2"/>
    <property type="match status" value="1"/>
</dbReference>
<proteinExistence type="predicted"/>
<feature type="domain" description="HTH tetR-type" evidence="5">
    <location>
        <begin position="11"/>
        <end position="71"/>
    </location>
</feature>
<dbReference type="PANTHER" id="PTHR47506">
    <property type="entry name" value="TRANSCRIPTIONAL REGULATORY PROTEIN"/>
    <property type="match status" value="1"/>
</dbReference>
<dbReference type="InterPro" id="IPR011075">
    <property type="entry name" value="TetR_C"/>
</dbReference>
<dbReference type="SUPFAM" id="SSF46689">
    <property type="entry name" value="Homeodomain-like"/>
    <property type="match status" value="1"/>
</dbReference>
<dbReference type="InterPro" id="IPR009057">
    <property type="entry name" value="Homeodomain-like_sf"/>
</dbReference>
<comment type="caution">
    <text evidence="6">The sequence shown here is derived from an EMBL/GenBank/DDBJ whole genome shotgun (WGS) entry which is preliminary data.</text>
</comment>
<reference evidence="6 7" key="1">
    <citation type="submission" date="2020-07" db="EMBL/GenBank/DDBJ databases">
        <title>Sequencing the genomes of 1000 actinobacteria strains.</title>
        <authorList>
            <person name="Klenk H.-P."/>
        </authorList>
    </citation>
    <scope>NUCLEOTIDE SEQUENCE [LARGE SCALE GENOMIC DNA]</scope>
    <source>
        <strain evidence="6 7">DSM 104006</strain>
    </source>
</reference>
<dbReference type="EMBL" id="JACCFK010000001">
    <property type="protein sequence ID" value="NYI88816.1"/>
    <property type="molecule type" value="Genomic_DNA"/>
</dbReference>
<dbReference type="PANTHER" id="PTHR47506:SF1">
    <property type="entry name" value="HTH-TYPE TRANSCRIPTIONAL REGULATOR YJDC"/>
    <property type="match status" value="1"/>
</dbReference>
<sequence length="204" mass="22531">METETWTSKGAATRARIIDAAAALLYERGIDQVGINDIRKATSTSHGQVFHYFPGGRAQLLQAVVERQTRQALADQQPPLEELDTWESWLAWRDQLLTVHTKRGATGGCPLGSLTAQLAEEDPEARRLIDAGFRQWTEYLARGLSRMQESRHLLPDTDTTALAENILTIVQGGFVLMQASRSIRRLADALDLALRVLAAAMPPA</sequence>
<evidence type="ECO:0000256" key="1">
    <source>
        <dbReference type="ARBA" id="ARBA00023015"/>
    </source>
</evidence>
<accession>A0A853B2D4</accession>
<organism evidence="6 7">
    <name type="scientific">Amycolatopsis endophytica</name>
    <dbReference type="NCBI Taxonomy" id="860233"/>
    <lineage>
        <taxon>Bacteria</taxon>
        <taxon>Bacillati</taxon>
        <taxon>Actinomycetota</taxon>
        <taxon>Actinomycetes</taxon>
        <taxon>Pseudonocardiales</taxon>
        <taxon>Pseudonocardiaceae</taxon>
        <taxon>Amycolatopsis</taxon>
    </lineage>
</organism>
<dbReference type="SUPFAM" id="SSF48498">
    <property type="entry name" value="Tetracyclin repressor-like, C-terminal domain"/>
    <property type="match status" value="1"/>
</dbReference>
<evidence type="ECO:0000313" key="7">
    <source>
        <dbReference type="Proteomes" id="UP000549616"/>
    </source>
</evidence>
<dbReference type="Pfam" id="PF00440">
    <property type="entry name" value="TetR_N"/>
    <property type="match status" value="1"/>
</dbReference>
<evidence type="ECO:0000256" key="4">
    <source>
        <dbReference type="PROSITE-ProRule" id="PRU00335"/>
    </source>
</evidence>
<name>A0A853B2D4_9PSEU</name>
<gene>
    <name evidence="6" type="ORF">HNR02_002139</name>
</gene>
<dbReference type="InterPro" id="IPR036271">
    <property type="entry name" value="Tet_transcr_reg_TetR-rel_C_sf"/>
</dbReference>
<protein>
    <submittedName>
        <fullName evidence="6">AcrR family transcriptional regulator</fullName>
    </submittedName>
</protein>
<dbReference type="AlphaFoldDB" id="A0A853B2D4"/>
<dbReference type="Pfam" id="PF16925">
    <property type="entry name" value="TetR_C_13"/>
    <property type="match status" value="1"/>
</dbReference>